<keyword evidence="1" id="KW-0472">Membrane</keyword>
<keyword evidence="1" id="KW-0812">Transmembrane</keyword>
<sequence>MRSGAGVSRTLFGETSLNRLRPIFKTISCGLPQILLLVTGVLIYVIWSVAPVVQTNALLKHAVILPLVILVAAWLPAAVDTYMYARTTTTTDFNFAVSAYCNSRSRAPHEVSTS</sequence>
<feature type="transmembrane region" description="Helical" evidence="1">
    <location>
        <begin position="62"/>
        <end position="79"/>
    </location>
</feature>
<evidence type="ECO:0000256" key="1">
    <source>
        <dbReference type="SAM" id="Phobius"/>
    </source>
</evidence>
<protein>
    <submittedName>
        <fullName evidence="2">Uncharacterized protein</fullName>
    </submittedName>
</protein>
<accession>A0A4Q9M7F9</accession>
<keyword evidence="1" id="KW-1133">Transmembrane helix</keyword>
<proteinExistence type="predicted"/>
<dbReference type="AlphaFoldDB" id="A0A4Q9M7F9"/>
<dbReference type="Proteomes" id="UP000292957">
    <property type="component" value="Unassembled WGS sequence"/>
</dbReference>
<evidence type="ECO:0000313" key="2">
    <source>
        <dbReference type="EMBL" id="TBU22925.1"/>
    </source>
</evidence>
<name>A0A4Q9M7F9_9APHY</name>
<gene>
    <name evidence="2" type="ORF">BD311DRAFT_111467</name>
</gene>
<reference evidence="2" key="1">
    <citation type="submission" date="2019-01" db="EMBL/GenBank/DDBJ databases">
        <title>Draft genome sequences of three monokaryotic isolates of the white-rot basidiomycete fungus Dichomitus squalens.</title>
        <authorList>
            <consortium name="DOE Joint Genome Institute"/>
            <person name="Lopez S.C."/>
            <person name="Andreopoulos B."/>
            <person name="Pangilinan J."/>
            <person name="Lipzen A."/>
            <person name="Riley R."/>
            <person name="Ahrendt S."/>
            <person name="Ng V."/>
            <person name="Barry K."/>
            <person name="Daum C."/>
            <person name="Grigoriev I.V."/>
            <person name="Hilden K.S."/>
            <person name="Makela M.R."/>
            <person name="de Vries R.P."/>
        </authorList>
    </citation>
    <scope>NUCLEOTIDE SEQUENCE [LARGE SCALE GENOMIC DNA]</scope>
    <source>
        <strain evidence="2">OM18370.1</strain>
    </source>
</reference>
<dbReference type="EMBL" id="ML143521">
    <property type="protein sequence ID" value="TBU22925.1"/>
    <property type="molecule type" value="Genomic_DNA"/>
</dbReference>
<organism evidence="2">
    <name type="scientific">Dichomitus squalens</name>
    <dbReference type="NCBI Taxonomy" id="114155"/>
    <lineage>
        <taxon>Eukaryota</taxon>
        <taxon>Fungi</taxon>
        <taxon>Dikarya</taxon>
        <taxon>Basidiomycota</taxon>
        <taxon>Agaricomycotina</taxon>
        <taxon>Agaricomycetes</taxon>
        <taxon>Polyporales</taxon>
        <taxon>Polyporaceae</taxon>
        <taxon>Dichomitus</taxon>
    </lineage>
</organism>
<feature type="transmembrane region" description="Helical" evidence="1">
    <location>
        <begin position="29"/>
        <end position="50"/>
    </location>
</feature>